<dbReference type="EMBL" id="LCQW01000004">
    <property type="protein sequence ID" value="KKW24713.1"/>
    <property type="molecule type" value="Genomic_DNA"/>
</dbReference>
<reference evidence="2 3" key="1">
    <citation type="journal article" date="2015" name="Nature">
        <title>rRNA introns, odd ribosomes, and small enigmatic genomes across a large radiation of phyla.</title>
        <authorList>
            <person name="Brown C.T."/>
            <person name="Hug L.A."/>
            <person name="Thomas B.C."/>
            <person name="Sharon I."/>
            <person name="Castelle C.J."/>
            <person name="Singh A."/>
            <person name="Wilkins M.J."/>
            <person name="Williams K.H."/>
            <person name="Banfield J.F."/>
        </authorList>
    </citation>
    <scope>NUCLEOTIDE SEQUENCE [LARGE SCALE GENOMIC DNA]</scope>
</reference>
<dbReference type="Pfam" id="PF00078">
    <property type="entry name" value="RVT_1"/>
    <property type="match status" value="1"/>
</dbReference>
<dbReference type="AlphaFoldDB" id="A0A0G1X0S9"/>
<organism evidence="2 3">
    <name type="scientific">Candidatus Kaiserbacteria bacterium GW2011_GWA2_52_12</name>
    <dbReference type="NCBI Taxonomy" id="1618671"/>
    <lineage>
        <taxon>Bacteria</taxon>
        <taxon>Candidatus Kaiseribacteriota</taxon>
    </lineage>
</organism>
<evidence type="ECO:0000259" key="1">
    <source>
        <dbReference type="PROSITE" id="PS50878"/>
    </source>
</evidence>
<protein>
    <submittedName>
        <fullName evidence="2">RNA-directed DNA polymerase (Reverse transcriptase)</fullName>
    </submittedName>
</protein>
<dbReference type="GO" id="GO:0003964">
    <property type="term" value="F:RNA-directed DNA polymerase activity"/>
    <property type="evidence" value="ECO:0007669"/>
    <property type="project" value="UniProtKB-KW"/>
</dbReference>
<dbReference type="PATRIC" id="fig|1618671.3.peg.195"/>
<sequence>MGAWRKFRCGKQSRADVLRYERQLGDNILGLHYSLRNKTYQHGGYDSFFVQDPKHRHIHKASVGDRLVHHAIVRMIERMFERKFIFDSWSCRKRKGTHAAIERFGRIAWSLSRNNTVPVWVLKMDIAKFFASVDQGVLLAIIERTVSCKDTRPLIANVLGSFDKGLPLGNLTSQLFANVYLNELDQYVKHRLRVPHYLRYCDDFVILSRDPDVLKALVPQIRLFLESQLRLQLHPAKITLSRLSNGVDFLGFVCFPYTAVLRTKTKRRMLARVGDKNLSSYLGLISHTRSYGLKKLLLQKKYDRNMEDGREE</sequence>
<keyword evidence="2" id="KW-0808">Transferase</keyword>
<dbReference type="PANTHER" id="PTHR34047">
    <property type="entry name" value="NUCLEAR INTRON MATURASE 1, MITOCHONDRIAL-RELATED"/>
    <property type="match status" value="1"/>
</dbReference>
<proteinExistence type="predicted"/>
<gene>
    <name evidence="2" type="ORF">UY67_C0004G0031</name>
</gene>
<keyword evidence="2" id="KW-0695">RNA-directed DNA polymerase</keyword>
<dbReference type="STRING" id="1618671.UY67_C0004G0031"/>
<comment type="caution">
    <text evidence="2">The sequence shown here is derived from an EMBL/GenBank/DDBJ whole genome shotgun (WGS) entry which is preliminary data.</text>
</comment>
<accession>A0A0G1X0S9</accession>
<name>A0A0G1X0S9_9BACT</name>
<dbReference type="InterPro" id="IPR043502">
    <property type="entry name" value="DNA/RNA_pol_sf"/>
</dbReference>
<dbReference type="InterPro" id="IPR051083">
    <property type="entry name" value="GrpII_Intron_Splice-Mob/Def"/>
</dbReference>
<dbReference type="SUPFAM" id="SSF56672">
    <property type="entry name" value="DNA/RNA polymerases"/>
    <property type="match status" value="1"/>
</dbReference>
<dbReference type="CDD" id="cd01651">
    <property type="entry name" value="RT_G2_intron"/>
    <property type="match status" value="1"/>
</dbReference>
<dbReference type="PROSITE" id="PS50878">
    <property type="entry name" value="RT_POL"/>
    <property type="match status" value="1"/>
</dbReference>
<dbReference type="PANTHER" id="PTHR34047:SF8">
    <property type="entry name" value="PROTEIN YKFC"/>
    <property type="match status" value="1"/>
</dbReference>
<evidence type="ECO:0000313" key="2">
    <source>
        <dbReference type="EMBL" id="KKW24713.1"/>
    </source>
</evidence>
<feature type="domain" description="Reverse transcriptase" evidence="1">
    <location>
        <begin position="1"/>
        <end position="254"/>
    </location>
</feature>
<dbReference type="InterPro" id="IPR000477">
    <property type="entry name" value="RT_dom"/>
</dbReference>
<evidence type="ECO:0000313" key="3">
    <source>
        <dbReference type="Proteomes" id="UP000034273"/>
    </source>
</evidence>
<dbReference type="Proteomes" id="UP000034273">
    <property type="component" value="Unassembled WGS sequence"/>
</dbReference>
<keyword evidence="2" id="KW-0548">Nucleotidyltransferase</keyword>